<dbReference type="PANTHER" id="PTHR30135:SF3">
    <property type="entry name" value="GLUCONEOGENESIS FACTOR-RELATED"/>
    <property type="match status" value="1"/>
</dbReference>
<dbReference type="Pfam" id="PF01933">
    <property type="entry name" value="CofD"/>
    <property type="match status" value="1"/>
</dbReference>
<dbReference type="NCBIfam" id="TIGR01826">
    <property type="entry name" value="CofD_related"/>
    <property type="match status" value="1"/>
</dbReference>
<dbReference type="HAMAP" id="MF_00973">
    <property type="entry name" value="Gluconeogen_factor"/>
    <property type="match status" value="1"/>
</dbReference>
<dbReference type="InterPro" id="IPR010119">
    <property type="entry name" value="Gluconeogen_factor"/>
</dbReference>
<dbReference type="eggNOG" id="COG0391">
    <property type="taxonomic scope" value="Bacteria"/>
</dbReference>
<comment type="similarity">
    <text evidence="2">Belongs to the gluconeogenesis factor family.</text>
</comment>
<feature type="transmembrane region" description="Helical" evidence="3">
    <location>
        <begin position="124"/>
        <end position="145"/>
    </location>
</feature>
<dbReference type="CDD" id="cd07187">
    <property type="entry name" value="YvcK_like"/>
    <property type="match status" value="1"/>
</dbReference>
<keyword evidence="3" id="KW-0472">Membrane</keyword>
<feature type="transmembrane region" description="Helical" evidence="3">
    <location>
        <begin position="83"/>
        <end position="104"/>
    </location>
</feature>
<gene>
    <name evidence="4" type="ordered locus">P9211_03171</name>
</gene>
<comment type="function">
    <text evidence="2">Required for morphogenesis under gluconeogenic growth conditions.</text>
</comment>
<dbReference type="HOGENOM" id="CLU_044041_0_0_3"/>
<evidence type="ECO:0000313" key="5">
    <source>
        <dbReference type="Proteomes" id="UP000000788"/>
    </source>
</evidence>
<dbReference type="EMBL" id="CP000878">
    <property type="protein sequence ID" value="ABX08248.1"/>
    <property type="molecule type" value="Genomic_DNA"/>
</dbReference>
<evidence type="ECO:0000256" key="2">
    <source>
        <dbReference type="HAMAP-Rule" id="MF_00973"/>
    </source>
</evidence>
<keyword evidence="1 2" id="KW-0963">Cytoplasm</keyword>
<dbReference type="KEGG" id="pmj:P9211_03171"/>
<dbReference type="InterPro" id="IPR002882">
    <property type="entry name" value="CofD"/>
</dbReference>
<evidence type="ECO:0000256" key="3">
    <source>
        <dbReference type="SAM" id="Phobius"/>
    </source>
</evidence>
<evidence type="ECO:0000256" key="1">
    <source>
        <dbReference type="ARBA" id="ARBA00022490"/>
    </source>
</evidence>
<keyword evidence="3" id="KW-0812">Transmembrane</keyword>
<keyword evidence="5" id="KW-1185">Reference proteome</keyword>
<dbReference type="AlphaFoldDB" id="A9BDT8"/>
<dbReference type="SUPFAM" id="SSF142338">
    <property type="entry name" value="CofD-like"/>
    <property type="match status" value="1"/>
</dbReference>
<dbReference type="InterPro" id="IPR038136">
    <property type="entry name" value="CofD-like_dom_sf"/>
</dbReference>
<dbReference type="PANTHER" id="PTHR30135">
    <property type="entry name" value="UNCHARACTERIZED PROTEIN YVCK-RELATED"/>
    <property type="match status" value="1"/>
</dbReference>
<dbReference type="GO" id="GO:0008360">
    <property type="term" value="P:regulation of cell shape"/>
    <property type="evidence" value="ECO:0007669"/>
    <property type="project" value="UniProtKB-UniRule"/>
</dbReference>
<keyword evidence="3" id="KW-1133">Transmembrane helix</keyword>
<dbReference type="Proteomes" id="UP000000788">
    <property type="component" value="Chromosome"/>
</dbReference>
<dbReference type="Gene3D" id="3.40.50.10680">
    <property type="entry name" value="CofD-like domains"/>
    <property type="match status" value="1"/>
</dbReference>
<dbReference type="RefSeq" id="WP_012194873.1">
    <property type="nucleotide sequence ID" value="NC_009976.1"/>
</dbReference>
<protein>
    <recommendedName>
        <fullName evidence="2">Putative gluconeogenesis factor</fullName>
    </recommendedName>
</protein>
<organism evidence="4 5">
    <name type="scientific">Prochlorococcus marinus (strain MIT 9211)</name>
    <dbReference type="NCBI Taxonomy" id="93059"/>
    <lineage>
        <taxon>Bacteria</taxon>
        <taxon>Bacillati</taxon>
        <taxon>Cyanobacteriota</taxon>
        <taxon>Cyanophyceae</taxon>
        <taxon>Synechococcales</taxon>
        <taxon>Prochlorococcaceae</taxon>
        <taxon>Prochlorococcus</taxon>
    </lineage>
</organism>
<sequence length="502" mass="55127">MFHLAFFKWTEGQVPLELSINNLCASFLELSSINKPFRKRRRRNQAHADLSKNSFRRINEINFIRRLQRAVRWLLPGLVVKRWMFTSGIGLIIALLGAAIWADLNPIYWAVERLFWFLEGITTFLPRSFTGPIVFLIGIGLLLWGQSRSFDSIQKAVAPDKDAVLVDALMVKSKLNRGPNIVAIGGGTGLASLLQGLKRYSSRITAIVTVADDGGSSGILRRELGVQPPGDIRNCLAALSNEEPLLTRLFQYRFSSGTGLAGHSFGNLFLSALTSITGNIDTAITASSRILSVQGQVVPATNADVCLWAELENGEVVEGESSIGRASSPIVRIGCYPEKPPAISRALDAIENAELILLGPGSLYTSLLPNLLVPEIVAAIQKSKAPKLYICNLMTQPGETDGLDVAGHIRAIEAQLASLGITNRIFNEILVQEALAPSPLIEYYRSRGAEPVKCDRNSLLSKGYRVYQASLQGSKATPTLRHDPRSLSLAVMRFYRKYKRKN</sequence>
<dbReference type="GO" id="GO:0043743">
    <property type="term" value="F:LPPG:FO 2-phospho-L-lactate transferase activity"/>
    <property type="evidence" value="ECO:0007669"/>
    <property type="project" value="InterPro"/>
</dbReference>
<accession>A9BDT8</accession>
<reference evidence="4 5" key="1">
    <citation type="journal article" date="2007" name="PLoS Genet.">
        <title>Patterns and implications of gene gain and loss in the evolution of Prochlorococcus.</title>
        <authorList>
            <person name="Kettler G.C."/>
            <person name="Martiny A.C."/>
            <person name="Huang K."/>
            <person name="Zucker J."/>
            <person name="Coleman M.L."/>
            <person name="Rodrigue S."/>
            <person name="Chen F."/>
            <person name="Lapidus A."/>
            <person name="Ferriera S."/>
            <person name="Johnson J."/>
            <person name="Steglich C."/>
            <person name="Church G.M."/>
            <person name="Richardson P."/>
            <person name="Chisholm S.W."/>
        </authorList>
    </citation>
    <scope>NUCLEOTIDE SEQUENCE [LARGE SCALE GENOMIC DNA]</scope>
    <source>
        <strain evidence="5">MIT 9211</strain>
    </source>
</reference>
<name>A9BDT8_PROM4</name>
<proteinExistence type="inferred from homology"/>
<dbReference type="GO" id="GO:0005737">
    <property type="term" value="C:cytoplasm"/>
    <property type="evidence" value="ECO:0007669"/>
    <property type="project" value="UniProtKB-SubCell"/>
</dbReference>
<comment type="subcellular location">
    <subcellularLocation>
        <location evidence="2">Cytoplasm</location>
    </subcellularLocation>
</comment>
<evidence type="ECO:0000313" key="4">
    <source>
        <dbReference type="EMBL" id="ABX08248.1"/>
    </source>
</evidence>
<dbReference type="STRING" id="93059.P9211_03171"/>